<comment type="caution">
    <text evidence="4">The sequence shown here is derived from an EMBL/GenBank/DDBJ whole genome shotgun (WGS) entry which is preliminary data.</text>
</comment>
<sequence>MPKPIRYIAIDDNPVDTLLLQHYAAEYPFLQAIASFDTPMAGMKAIETQQPDLVFLDVEMPGASGIEVLRFLQEKIPLAVFITSHAEFAVEGFELSAFDYIVKPLTPERFAKTAARLKDYREMKDQAQSYKLLFETDSIIFSEGYNKIKLSLHDIVYLEAMQDYTKIVTPTRNYLTLTTLTAMLEKLPAELFARIHRSYAVAISKIKALKSNELVCMDTVLPIGKTYRSAIAQLKW</sequence>
<evidence type="ECO:0000259" key="2">
    <source>
        <dbReference type="PROSITE" id="PS50110"/>
    </source>
</evidence>
<dbReference type="PANTHER" id="PTHR37299">
    <property type="entry name" value="TRANSCRIPTIONAL REGULATOR-RELATED"/>
    <property type="match status" value="1"/>
</dbReference>
<dbReference type="Gene3D" id="2.40.50.1020">
    <property type="entry name" value="LytTr DNA-binding domain"/>
    <property type="match status" value="1"/>
</dbReference>
<dbReference type="SMART" id="SM00448">
    <property type="entry name" value="REC"/>
    <property type="match status" value="1"/>
</dbReference>
<evidence type="ECO:0000313" key="5">
    <source>
        <dbReference type="Proteomes" id="UP001597511"/>
    </source>
</evidence>
<dbReference type="PANTHER" id="PTHR37299:SF1">
    <property type="entry name" value="STAGE 0 SPORULATION PROTEIN A HOMOLOG"/>
    <property type="match status" value="1"/>
</dbReference>
<keyword evidence="5" id="KW-1185">Reference proteome</keyword>
<organism evidence="4 5">
    <name type="scientific">Terrimonas rubra</name>
    <dbReference type="NCBI Taxonomy" id="1035890"/>
    <lineage>
        <taxon>Bacteria</taxon>
        <taxon>Pseudomonadati</taxon>
        <taxon>Bacteroidota</taxon>
        <taxon>Chitinophagia</taxon>
        <taxon>Chitinophagales</taxon>
        <taxon>Chitinophagaceae</taxon>
        <taxon>Terrimonas</taxon>
    </lineage>
</organism>
<accession>A0ABW6A9T3</accession>
<dbReference type="SMART" id="SM00850">
    <property type="entry name" value="LytTR"/>
    <property type="match status" value="1"/>
</dbReference>
<evidence type="ECO:0000256" key="1">
    <source>
        <dbReference type="PROSITE-ProRule" id="PRU00169"/>
    </source>
</evidence>
<protein>
    <submittedName>
        <fullName evidence="4">LytR/AlgR family response regulator transcription factor</fullName>
    </submittedName>
</protein>
<proteinExistence type="predicted"/>
<dbReference type="PROSITE" id="PS50930">
    <property type="entry name" value="HTH_LYTTR"/>
    <property type="match status" value="1"/>
</dbReference>
<dbReference type="InterPro" id="IPR011006">
    <property type="entry name" value="CheY-like_superfamily"/>
</dbReference>
<dbReference type="PROSITE" id="PS50110">
    <property type="entry name" value="RESPONSE_REGULATORY"/>
    <property type="match status" value="1"/>
</dbReference>
<gene>
    <name evidence="4" type="ORF">ACFS6H_20635</name>
</gene>
<dbReference type="RefSeq" id="WP_386103557.1">
    <property type="nucleotide sequence ID" value="NZ_JBHUOZ010000003.1"/>
</dbReference>
<dbReference type="Pfam" id="PF04397">
    <property type="entry name" value="LytTR"/>
    <property type="match status" value="1"/>
</dbReference>
<dbReference type="SUPFAM" id="SSF52172">
    <property type="entry name" value="CheY-like"/>
    <property type="match status" value="1"/>
</dbReference>
<dbReference type="InterPro" id="IPR001789">
    <property type="entry name" value="Sig_transdc_resp-reg_receiver"/>
</dbReference>
<name>A0ABW6A9T3_9BACT</name>
<keyword evidence="1" id="KW-0597">Phosphoprotein</keyword>
<feature type="domain" description="Response regulatory" evidence="2">
    <location>
        <begin position="6"/>
        <end position="118"/>
    </location>
</feature>
<feature type="domain" description="HTH LytTR-type" evidence="3">
    <location>
        <begin position="139"/>
        <end position="236"/>
    </location>
</feature>
<dbReference type="InterPro" id="IPR046947">
    <property type="entry name" value="LytR-like"/>
</dbReference>
<evidence type="ECO:0000313" key="4">
    <source>
        <dbReference type="EMBL" id="MFD2922139.1"/>
    </source>
</evidence>
<dbReference type="EMBL" id="JBHUOZ010000003">
    <property type="protein sequence ID" value="MFD2922139.1"/>
    <property type="molecule type" value="Genomic_DNA"/>
</dbReference>
<dbReference type="InterPro" id="IPR007492">
    <property type="entry name" value="LytTR_DNA-bd_dom"/>
</dbReference>
<feature type="modified residue" description="4-aspartylphosphate" evidence="1">
    <location>
        <position position="57"/>
    </location>
</feature>
<evidence type="ECO:0000259" key="3">
    <source>
        <dbReference type="PROSITE" id="PS50930"/>
    </source>
</evidence>
<dbReference type="Gene3D" id="3.40.50.2300">
    <property type="match status" value="1"/>
</dbReference>
<dbReference type="Proteomes" id="UP001597511">
    <property type="component" value="Unassembled WGS sequence"/>
</dbReference>
<dbReference type="Pfam" id="PF00072">
    <property type="entry name" value="Response_reg"/>
    <property type="match status" value="1"/>
</dbReference>
<reference evidence="5" key="1">
    <citation type="journal article" date="2019" name="Int. J. Syst. Evol. Microbiol.">
        <title>The Global Catalogue of Microorganisms (GCM) 10K type strain sequencing project: providing services to taxonomists for standard genome sequencing and annotation.</title>
        <authorList>
            <consortium name="The Broad Institute Genomics Platform"/>
            <consortium name="The Broad Institute Genome Sequencing Center for Infectious Disease"/>
            <person name="Wu L."/>
            <person name="Ma J."/>
        </authorList>
    </citation>
    <scope>NUCLEOTIDE SEQUENCE [LARGE SCALE GENOMIC DNA]</scope>
    <source>
        <strain evidence="5">KCTC 23299</strain>
    </source>
</reference>